<comment type="similarity">
    <text evidence="5">Belongs to the TonB-dependent receptor family.</text>
</comment>
<dbReference type="Pfam" id="PF13715">
    <property type="entry name" value="CarbopepD_reg_2"/>
    <property type="match status" value="1"/>
</dbReference>
<dbReference type="NCBIfam" id="TIGR04057">
    <property type="entry name" value="SusC_RagA_signa"/>
    <property type="match status" value="1"/>
</dbReference>
<evidence type="ECO:0000256" key="1">
    <source>
        <dbReference type="ARBA" id="ARBA00022448"/>
    </source>
</evidence>
<dbReference type="PANTHER" id="PTHR30069:SF29">
    <property type="entry name" value="HEMOGLOBIN AND HEMOGLOBIN-HAPTOGLOBIN-BINDING PROTEIN 1-RELATED"/>
    <property type="match status" value="1"/>
</dbReference>
<evidence type="ECO:0000313" key="8">
    <source>
        <dbReference type="Proteomes" id="UP000283387"/>
    </source>
</evidence>
<dbReference type="RefSeq" id="WP_170154438.1">
    <property type="nucleotide sequence ID" value="NZ_RAPN01000001.1"/>
</dbReference>
<evidence type="ECO:0000313" key="7">
    <source>
        <dbReference type="EMBL" id="RKD90328.1"/>
    </source>
</evidence>
<dbReference type="InterPro" id="IPR039426">
    <property type="entry name" value="TonB-dep_rcpt-like"/>
</dbReference>
<dbReference type="GO" id="GO:0009279">
    <property type="term" value="C:cell outer membrane"/>
    <property type="evidence" value="ECO:0007669"/>
    <property type="project" value="UniProtKB-SubCell"/>
</dbReference>
<dbReference type="InterPro" id="IPR023997">
    <property type="entry name" value="TonB-dep_OMP_SusC/RagA_CS"/>
</dbReference>
<dbReference type="Gene3D" id="2.170.130.10">
    <property type="entry name" value="TonB-dependent receptor, plug domain"/>
    <property type="match status" value="1"/>
</dbReference>
<reference evidence="7 8" key="1">
    <citation type="submission" date="2018-09" db="EMBL/GenBank/DDBJ databases">
        <title>Genomic Encyclopedia of Archaeal and Bacterial Type Strains, Phase II (KMG-II): from individual species to whole genera.</title>
        <authorList>
            <person name="Goeker M."/>
        </authorList>
    </citation>
    <scope>NUCLEOTIDE SEQUENCE [LARGE SCALE GENOMIC DNA]</scope>
    <source>
        <strain evidence="7 8">DSM 27148</strain>
    </source>
</reference>
<dbReference type="InterPro" id="IPR011662">
    <property type="entry name" value="Secretin/TonB_short_N"/>
</dbReference>
<evidence type="ECO:0000256" key="2">
    <source>
        <dbReference type="ARBA" id="ARBA00022729"/>
    </source>
</evidence>
<dbReference type="InterPro" id="IPR008969">
    <property type="entry name" value="CarboxyPept-like_regulatory"/>
</dbReference>
<dbReference type="InterPro" id="IPR037066">
    <property type="entry name" value="Plug_dom_sf"/>
</dbReference>
<dbReference type="PANTHER" id="PTHR30069">
    <property type="entry name" value="TONB-DEPENDENT OUTER MEMBRANE RECEPTOR"/>
    <property type="match status" value="1"/>
</dbReference>
<dbReference type="Pfam" id="PF07660">
    <property type="entry name" value="STN"/>
    <property type="match status" value="1"/>
</dbReference>
<dbReference type="PROSITE" id="PS52016">
    <property type="entry name" value="TONB_DEPENDENT_REC_3"/>
    <property type="match status" value="1"/>
</dbReference>
<dbReference type="Pfam" id="PF07715">
    <property type="entry name" value="Plug"/>
    <property type="match status" value="1"/>
</dbReference>
<evidence type="ECO:0000256" key="4">
    <source>
        <dbReference type="ARBA" id="ARBA00023237"/>
    </source>
</evidence>
<dbReference type="EMBL" id="RAPN01000001">
    <property type="protein sequence ID" value="RKD90328.1"/>
    <property type="molecule type" value="Genomic_DNA"/>
</dbReference>
<dbReference type="Gene3D" id="2.60.40.1120">
    <property type="entry name" value="Carboxypeptidase-like, regulatory domain"/>
    <property type="match status" value="1"/>
</dbReference>
<name>A0A419W4F0_9BACT</name>
<dbReference type="Proteomes" id="UP000283387">
    <property type="component" value="Unassembled WGS sequence"/>
</dbReference>
<sequence>MKKNPERWVWYQHALKKSLRMMKWSLFFFCLGIVQVFATNSYSQQTRVSLTFEKSKLETVLNEIENQTDYYFLYNQDQIDVNRIVNIEVRDQKVDEILKQLFQSTDIEYSIHNRQIVLTSKNSDFEDVNSQQSLDITGKVTDSSGNDLPGVAVVVKGTSTGTITDFNGIFSISKVPSGSTLVFTFVGMRKVEVSVDNQSRIDVTMVEDAIGLEEVVAVGYGTQKKETLTGSIVNVDGEELKKSPNSNVSASLQGRLPGLVASQRSGEPGRDDPDILIRGSGTFGDNSPLVIIDGVPRDQMSRLNPDDIESVTVLKDASAAIYGARAANGVILITTKSGKIGKPTFNFSYNSAFSHPTKVPDVLDAATFAEVYNEGYWYRQGRPETGFTPFYSEAAIQKYRDGSDPILYPNTNWSDEVLKPHSLQQRVSLQANGGTESVRYLLSFAAMDQDGHYRNNPTKYTQYNMRVKVDVELNENLTVGANINANINKKNYASVDTETNFYNIIRANPTLVARYPNGLIGPGRLGENPLLLDQRGFDKYEDTPLFSTFTATYKVPFVKGLKIDASYNYDLRNQFEKKFNLPYSYYEYNVNTGEYDKVQATKTSTAELTDTYSKWTTKMFNYRITYEKTIDDHQFAVMVGQEQQENSYSYAMAYRKNFVSSAIDQINVGSSASEDKDNGGSASASAYNNYFGRLNYNYKSKYLAEFLFRYDGSQIFPEGERYGFFPGVSLGWRVSEENFMKENVSFINNLKLRFSHGQIGNDRVGQYQYLQSYSFGNNYVFGTSDAAAIYANTMPNPNITWEVSKKTDFGIEASFWQNLLGVEFTLWKENRSNILAARNLSIPNILGFSDLPDENIGKVDNHGYELIVRHRKTLGDFNYRVEGNVSFARSKIVYMDETPQSEEYQNKTGLPIGAELYYKADGIFNTQAELDAYPHVTGTQLGDIKVLDLNDDGVIDSNDQYRFDKTATPEIVFGLTIGMDYKNFDLTMFFQGQTNAYNYDGTFSGLGGSAFDNAYVERAQDRWTVDNPNGSMPRADAYSPGSTTFFLYDATFVRLKNLELGYTLPASLGAKIGLDDIRIYANGLNLLTWAKDIKWSDPELNGSSLYYPQLRVINLGVNVKF</sequence>
<keyword evidence="5" id="KW-1134">Transmembrane beta strand</keyword>
<keyword evidence="2" id="KW-0732">Signal</keyword>
<gene>
    <name evidence="7" type="ORF">BC643_0665</name>
</gene>
<accession>A0A419W4F0</accession>
<dbReference type="InterPro" id="IPR012910">
    <property type="entry name" value="Plug_dom"/>
</dbReference>
<dbReference type="InterPro" id="IPR023996">
    <property type="entry name" value="TonB-dep_OMP_SusC/RagA"/>
</dbReference>
<dbReference type="NCBIfam" id="TIGR04056">
    <property type="entry name" value="OMP_RagA_SusC"/>
    <property type="match status" value="1"/>
</dbReference>
<evidence type="ECO:0000256" key="3">
    <source>
        <dbReference type="ARBA" id="ARBA00023136"/>
    </source>
</evidence>
<keyword evidence="3 5" id="KW-0472">Membrane</keyword>
<keyword evidence="5" id="KW-0812">Transmembrane</keyword>
<comment type="caution">
    <text evidence="7">The sequence shown here is derived from an EMBL/GenBank/DDBJ whole genome shotgun (WGS) entry which is preliminary data.</text>
</comment>
<protein>
    <submittedName>
        <fullName evidence="7">TonB-linked SusC/RagA family outer membrane protein</fullName>
    </submittedName>
</protein>
<keyword evidence="4 5" id="KW-0998">Cell outer membrane</keyword>
<comment type="subcellular location">
    <subcellularLocation>
        <location evidence="5">Cell outer membrane</location>
        <topology evidence="5">Multi-pass membrane protein</topology>
    </subcellularLocation>
</comment>
<dbReference type="GO" id="GO:0044718">
    <property type="term" value="P:siderophore transmembrane transport"/>
    <property type="evidence" value="ECO:0007669"/>
    <property type="project" value="TreeGrafter"/>
</dbReference>
<proteinExistence type="inferred from homology"/>
<dbReference type="Gene3D" id="3.55.50.30">
    <property type="match status" value="1"/>
</dbReference>
<dbReference type="AlphaFoldDB" id="A0A419W4F0"/>
<organism evidence="7 8">
    <name type="scientific">Mangrovibacterium diazotrophicum</name>
    <dbReference type="NCBI Taxonomy" id="1261403"/>
    <lineage>
        <taxon>Bacteria</taxon>
        <taxon>Pseudomonadati</taxon>
        <taxon>Bacteroidota</taxon>
        <taxon>Bacteroidia</taxon>
        <taxon>Marinilabiliales</taxon>
        <taxon>Prolixibacteraceae</taxon>
        <taxon>Mangrovibacterium</taxon>
    </lineage>
</organism>
<keyword evidence="1 5" id="KW-0813">Transport</keyword>
<feature type="domain" description="Secretin/TonB short N-terminal" evidence="6">
    <location>
        <begin position="70"/>
        <end position="121"/>
    </location>
</feature>
<dbReference type="SUPFAM" id="SSF56935">
    <property type="entry name" value="Porins"/>
    <property type="match status" value="1"/>
</dbReference>
<keyword evidence="8" id="KW-1185">Reference proteome</keyword>
<evidence type="ECO:0000256" key="5">
    <source>
        <dbReference type="PROSITE-ProRule" id="PRU01360"/>
    </source>
</evidence>
<dbReference type="GO" id="GO:0015344">
    <property type="term" value="F:siderophore uptake transmembrane transporter activity"/>
    <property type="evidence" value="ECO:0007669"/>
    <property type="project" value="TreeGrafter"/>
</dbReference>
<dbReference type="SUPFAM" id="SSF49464">
    <property type="entry name" value="Carboxypeptidase regulatory domain-like"/>
    <property type="match status" value="1"/>
</dbReference>
<dbReference type="SMART" id="SM00965">
    <property type="entry name" value="STN"/>
    <property type="match status" value="1"/>
</dbReference>
<evidence type="ECO:0000259" key="6">
    <source>
        <dbReference type="SMART" id="SM00965"/>
    </source>
</evidence>
<dbReference type="FunFam" id="2.170.130.10:FF:000003">
    <property type="entry name" value="SusC/RagA family TonB-linked outer membrane protein"/>
    <property type="match status" value="1"/>
</dbReference>